<evidence type="ECO:0000256" key="1">
    <source>
        <dbReference type="SAM" id="Phobius"/>
    </source>
</evidence>
<keyword evidence="1" id="KW-1133">Transmembrane helix</keyword>
<dbReference type="EMBL" id="RDQH01000333">
    <property type="protein sequence ID" value="RXH92907.1"/>
    <property type="molecule type" value="Genomic_DNA"/>
</dbReference>
<sequence>MGRGGAGRISHSHSTLSVPRAQLSVIFSSVAATNTTAPPILFDDIPLARFSPLQQPSLMFLAHSQPIRSVPFFHPKSNSPISHRRRKPTSKTARPLARHKHSITLMGKAFNFSSIFFRFADVAERMCVLWIHTTMQGLIGGAHWRPHCSSASLSYLSVVFFTRFGHIHCPIFDLLGLSPYRFTLLAFILFVSFLYGKNFPDLFFIKGFLCCISEENSPKKN</sequence>
<proteinExistence type="predicted"/>
<keyword evidence="1" id="KW-0472">Membrane</keyword>
<evidence type="ECO:0000313" key="2">
    <source>
        <dbReference type="EMBL" id="RXH92907.1"/>
    </source>
</evidence>
<keyword evidence="1" id="KW-0812">Transmembrane</keyword>
<dbReference type="AlphaFoldDB" id="A0A498JDL0"/>
<evidence type="ECO:0000313" key="3">
    <source>
        <dbReference type="Proteomes" id="UP000290289"/>
    </source>
</evidence>
<dbReference type="Proteomes" id="UP000290289">
    <property type="component" value="Chromosome 7"/>
</dbReference>
<organism evidence="2 3">
    <name type="scientific">Malus domestica</name>
    <name type="common">Apple</name>
    <name type="synonym">Pyrus malus</name>
    <dbReference type="NCBI Taxonomy" id="3750"/>
    <lineage>
        <taxon>Eukaryota</taxon>
        <taxon>Viridiplantae</taxon>
        <taxon>Streptophyta</taxon>
        <taxon>Embryophyta</taxon>
        <taxon>Tracheophyta</taxon>
        <taxon>Spermatophyta</taxon>
        <taxon>Magnoliopsida</taxon>
        <taxon>eudicotyledons</taxon>
        <taxon>Gunneridae</taxon>
        <taxon>Pentapetalae</taxon>
        <taxon>rosids</taxon>
        <taxon>fabids</taxon>
        <taxon>Rosales</taxon>
        <taxon>Rosaceae</taxon>
        <taxon>Amygdaloideae</taxon>
        <taxon>Maleae</taxon>
        <taxon>Malus</taxon>
    </lineage>
</organism>
<gene>
    <name evidence="2" type="ORF">DVH24_011931</name>
</gene>
<reference evidence="2 3" key="1">
    <citation type="submission" date="2018-10" db="EMBL/GenBank/DDBJ databases">
        <title>A high-quality apple genome assembly.</title>
        <authorList>
            <person name="Hu J."/>
        </authorList>
    </citation>
    <scope>NUCLEOTIDE SEQUENCE [LARGE SCALE GENOMIC DNA]</scope>
    <source>
        <strain evidence="3">cv. HFTH1</strain>
        <tissue evidence="2">Young leaf</tissue>
    </source>
</reference>
<feature type="transmembrane region" description="Helical" evidence="1">
    <location>
        <begin position="179"/>
        <end position="196"/>
    </location>
</feature>
<name>A0A498JDL0_MALDO</name>
<keyword evidence="3" id="KW-1185">Reference proteome</keyword>
<accession>A0A498JDL0</accession>
<comment type="caution">
    <text evidence="2">The sequence shown here is derived from an EMBL/GenBank/DDBJ whole genome shotgun (WGS) entry which is preliminary data.</text>
</comment>
<protein>
    <submittedName>
        <fullName evidence="2">Uncharacterized protein</fullName>
    </submittedName>
</protein>